<dbReference type="KEGG" id="psyt:DSAG12_03508"/>
<name>A0A5B9DF70_9ARCH</name>
<evidence type="ECO:0000256" key="1">
    <source>
        <dbReference type="ARBA" id="ARBA00022490"/>
    </source>
</evidence>
<dbReference type="NCBIfam" id="TIGR02168">
    <property type="entry name" value="SMC_prok_B"/>
    <property type="match status" value="1"/>
</dbReference>
<reference evidence="7 8" key="2">
    <citation type="journal article" date="2024" name="Int. J. Syst. Evol. Microbiol.">
        <title>Promethearchaeum syntrophicum gen. nov., sp. nov., an anaerobic, obligately syntrophic archaeon, the first isolate of the lineage 'Asgard' archaea, and proposal of the new archaeal phylum Promethearchaeota phyl. nov. and kingdom Promethearchaeati regn. nov.</title>
        <authorList>
            <person name="Imachi H."/>
            <person name="Nobu M.K."/>
            <person name="Kato S."/>
            <person name="Takaki Y."/>
            <person name="Miyazaki M."/>
            <person name="Miyata M."/>
            <person name="Ogawara M."/>
            <person name="Saito Y."/>
            <person name="Sakai S."/>
            <person name="Tahara Y.O."/>
            <person name="Takano Y."/>
            <person name="Tasumi E."/>
            <person name="Uematsu K."/>
            <person name="Yoshimura T."/>
            <person name="Itoh T."/>
            <person name="Ohkuma M."/>
            <person name="Takai K."/>
        </authorList>
    </citation>
    <scope>NUCLEOTIDE SEQUENCE [LARGE SCALE GENOMIC DNA]</scope>
    <source>
        <strain evidence="7 8">MK-D1</strain>
    </source>
</reference>
<dbReference type="SUPFAM" id="SSF52540">
    <property type="entry name" value="P-loop containing nucleoside triphosphate hydrolases"/>
    <property type="match status" value="2"/>
</dbReference>
<keyword evidence="8" id="KW-1185">Reference proteome</keyword>
<dbReference type="GO" id="GO:0005524">
    <property type="term" value="F:ATP binding"/>
    <property type="evidence" value="ECO:0007669"/>
    <property type="project" value="UniProtKB-UniRule"/>
</dbReference>
<dbReference type="Pfam" id="PF06470">
    <property type="entry name" value="SMC_hinge"/>
    <property type="match status" value="1"/>
</dbReference>
<dbReference type="HAMAP" id="MF_01894">
    <property type="entry name" value="Smc_prok"/>
    <property type="match status" value="1"/>
</dbReference>
<dbReference type="InterPro" id="IPR024704">
    <property type="entry name" value="SMC"/>
</dbReference>
<comment type="function">
    <text evidence="6">Required for chromosome condensation and partitioning.</text>
</comment>
<dbReference type="Gene3D" id="3.30.70.1620">
    <property type="match status" value="1"/>
</dbReference>
<dbReference type="AlphaFoldDB" id="A0A5B9DF70"/>
<dbReference type="Gene3D" id="3.40.50.300">
    <property type="entry name" value="P-loop containing nucleotide triphosphate hydrolases"/>
    <property type="match status" value="2"/>
</dbReference>
<comment type="domain">
    <text evidence="6">Contains large globular domains required for ATP hydrolysis at each terminus and a third globular domain forming a flexible hinge near the middle of the molecule. These domains are separated by coiled-coil structures.</text>
</comment>
<dbReference type="GO" id="GO:0006260">
    <property type="term" value="P:DNA replication"/>
    <property type="evidence" value="ECO:0007669"/>
    <property type="project" value="UniProtKB-UniRule"/>
</dbReference>
<gene>
    <name evidence="6 7" type="primary">smc</name>
    <name evidence="7" type="ORF">DSAG12_03508</name>
</gene>
<keyword evidence="2 6" id="KW-0547">Nucleotide-binding</keyword>
<reference evidence="7 8" key="1">
    <citation type="journal article" date="2020" name="Nature">
        <title>Isolation of an archaeon at the prokaryote-eukaryote interface.</title>
        <authorList>
            <person name="Imachi H."/>
            <person name="Nobu M.K."/>
            <person name="Nakahara N."/>
            <person name="Morono Y."/>
            <person name="Ogawara M."/>
            <person name="Takaki Y."/>
            <person name="Takano Y."/>
            <person name="Uematsu K."/>
            <person name="Ikuta T."/>
            <person name="Ito M."/>
            <person name="Matsui Y."/>
            <person name="Miyazaki M."/>
            <person name="Murata K."/>
            <person name="Saito Y."/>
            <person name="Sakai S."/>
            <person name="Song C."/>
            <person name="Tasumi E."/>
            <person name="Yamanaka Y."/>
            <person name="Yamaguchi T."/>
            <person name="Kamagata Y."/>
            <person name="Tamaki H."/>
            <person name="Takai K."/>
        </authorList>
    </citation>
    <scope>NUCLEOTIDE SEQUENCE [LARGE SCALE GENOMIC DNA]</scope>
    <source>
        <strain evidence="7 8">MK-D1</strain>
    </source>
</reference>
<dbReference type="GO" id="GO:0005694">
    <property type="term" value="C:chromosome"/>
    <property type="evidence" value="ECO:0007669"/>
    <property type="project" value="InterPro"/>
</dbReference>
<dbReference type="InterPro" id="IPR036277">
    <property type="entry name" value="SMC_hinge_sf"/>
</dbReference>
<comment type="subcellular location">
    <subcellularLocation>
        <location evidence="6">Cytoplasm</location>
    </subcellularLocation>
</comment>
<dbReference type="NCBIfam" id="TIGR02169">
    <property type="entry name" value="SMC_prok_A"/>
    <property type="match status" value="1"/>
</dbReference>
<accession>A0A5B9DF70</accession>
<evidence type="ECO:0000256" key="6">
    <source>
        <dbReference type="HAMAP-Rule" id="MF_01894"/>
    </source>
</evidence>
<dbReference type="PANTHER" id="PTHR43977">
    <property type="entry name" value="STRUCTURAL MAINTENANCE OF CHROMOSOMES PROTEIN 3"/>
    <property type="match status" value="1"/>
</dbReference>
<evidence type="ECO:0000313" key="8">
    <source>
        <dbReference type="Proteomes" id="UP000321408"/>
    </source>
</evidence>
<evidence type="ECO:0000256" key="3">
    <source>
        <dbReference type="ARBA" id="ARBA00022840"/>
    </source>
</evidence>
<dbReference type="EMBL" id="CP042905">
    <property type="protein sequence ID" value="QEE17671.2"/>
    <property type="molecule type" value="Genomic_DNA"/>
</dbReference>
<dbReference type="PIRSF" id="PIRSF005719">
    <property type="entry name" value="SMC"/>
    <property type="match status" value="1"/>
</dbReference>
<evidence type="ECO:0000256" key="2">
    <source>
        <dbReference type="ARBA" id="ARBA00022741"/>
    </source>
</evidence>
<dbReference type="GO" id="GO:0005737">
    <property type="term" value="C:cytoplasm"/>
    <property type="evidence" value="ECO:0007669"/>
    <property type="project" value="UniProtKB-SubCell"/>
</dbReference>
<sequence>MAIKKMICIGFKSFRKRTVINFDEGFSAIVGANGSGKSNIIDAFVFVLGALSAKSLRANNIKDLISNGGHGMGPSDTASVEILFDNADRSFSLDLPEISILRKIDRKGNGIYKLNGKRSTRKAIINLLDLSGILPNSSNMIMQGELFRLINMNSNERRELIEDIAGIASYNDKKISAEDELMQVQTNLGQIALLLNEVYLQLEDLKKEKINAEKYLELTSQEKIRTNALYKVKIQTSEEKIEKMAEEKIEVNIKIAEIEKKEVQLKEEIETLKQKIEELEPKIQKLQDSELLQMTNKLKDLKNKVTELKTSLSYAKKNLKTYQQEQLELQERLNQINEQEENLKKEIKKIEAKKQKIIAQINEKTQIIQDLEKKLSTIDVEYIQIKENSKRLQIEIDQIKEEKNQCSGDLRLIEQKIEGLTESKSKLEKKIFDSHNVLAGLKIKIENLKIERKQKLGLEDIDFSKNGIEKKINRMEKEIEGWNINRKEMTSISNKTQKELFELKSKVKILNHITSNNRAQRAILNLSKTGKIKGIFGTISQLGSTSKKYYTAMEYAAGNRFNFIVVENQIVAEKCINHLKKNKLGRATFIPLENIHYKPFISRLPEDSKIIGRAVDLIEFSEKYRDAFEYVFGRCVIVEDIPTARGLKIPAKRVTLEGDVVEGSNLMTGGQKTKSKGLGFDNNNDQQKIKELESAHQIIHRQISELDIKINAHRVEISRLYKLKITGANKTKEISEQIAVCKASIEQLLMTISNNENEIEEIIKEIDGQSSQKEKLEQGIDKIKKILTNLINKENEIQEKLDSSEESSIKQQLKQNENQLKNLQKEATQIEIEFTKKSTSLTETISSNRATAQTQLNQRNHDIAETTNSIQELSNDLKDYEVKVKVLEEKISHKSKALTVLMNEKKNLTMNMSENQLKVGQIGNEVYPLKMNLNTFEIKTTEFKQKILEWGCFINPEIEVSEDLLKISESNHQKEIVKIELQKNQLGAVNLRAIDKYIDIEERFKELGEKNERVIKEREAILDFIESLEQEKKKVFLNTFNAINKNFGYIFSRLSKGGEAKLELENLEDPFEGGVLILARPGEKKWCLTQAMSGGEKTLTIIALILGIQMHVPSPYYILDEIDAALDDVNAALVADMVKELSEKSQFIIITHRDVTMARVDHLLGVSNIEGVTSVINLSIRNVLKQLESKNSAVQSA</sequence>
<dbReference type="Gene3D" id="1.20.1060.20">
    <property type="match status" value="1"/>
</dbReference>
<dbReference type="InterPro" id="IPR027417">
    <property type="entry name" value="P-loop_NTPase"/>
</dbReference>
<dbReference type="InterPro" id="IPR011890">
    <property type="entry name" value="SMC_prok"/>
</dbReference>
<organism evidence="7 8">
    <name type="scientific">Promethearchaeum syntrophicum</name>
    <dbReference type="NCBI Taxonomy" id="2594042"/>
    <lineage>
        <taxon>Archaea</taxon>
        <taxon>Promethearchaeati</taxon>
        <taxon>Promethearchaeota</taxon>
        <taxon>Promethearchaeia</taxon>
        <taxon>Promethearchaeales</taxon>
        <taxon>Promethearchaeaceae</taxon>
        <taxon>Promethearchaeum</taxon>
    </lineage>
</organism>
<dbReference type="GO" id="GO:0030261">
    <property type="term" value="P:chromosome condensation"/>
    <property type="evidence" value="ECO:0007669"/>
    <property type="project" value="InterPro"/>
</dbReference>
<dbReference type="GO" id="GO:0016887">
    <property type="term" value="F:ATP hydrolysis activity"/>
    <property type="evidence" value="ECO:0007669"/>
    <property type="project" value="InterPro"/>
</dbReference>
<dbReference type="GO" id="GO:0007062">
    <property type="term" value="P:sister chromatid cohesion"/>
    <property type="evidence" value="ECO:0007669"/>
    <property type="project" value="InterPro"/>
</dbReference>
<dbReference type="InterPro" id="IPR010935">
    <property type="entry name" value="SMC_hinge"/>
</dbReference>
<dbReference type="InterPro" id="IPR003395">
    <property type="entry name" value="RecF/RecN/SMC_N"/>
</dbReference>
<keyword evidence="1 6" id="KW-0963">Cytoplasm</keyword>
<comment type="subunit">
    <text evidence="6">Homodimer.</text>
</comment>
<evidence type="ECO:0000256" key="4">
    <source>
        <dbReference type="ARBA" id="ARBA00023054"/>
    </source>
</evidence>
<dbReference type="GO" id="GO:0007059">
    <property type="term" value="P:chromosome segregation"/>
    <property type="evidence" value="ECO:0007669"/>
    <property type="project" value="UniProtKB-UniRule"/>
</dbReference>
<evidence type="ECO:0000256" key="5">
    <source>
        <dbReference type="ARBA" id="ARBA00023125"/>
    </source>
</evidence>
<dbReference type="SUPFAM" id="SSF75553">
    <property type="entry name" value="Smc hinge domain"/>
    <property type="match status" value="1"/>
</dbReference>
<dbReference type="GO" id="GO:0003677">
    <property type="term" value="F:DNA binding"/>
    <property type="evidence" value="ECO:0007669"/>
    <property type="project" value="UniProtKB-UniRule"/>
</dbReference>
<comment type="similarity">
    <text evidence="6">Belongs to the SMC family.</text>
</comment>
<keyword evidence="4 6" id="KW-0175">Coiled coil</keyword>
<dbReference type="SMART" id="SM00968">
    <property type="entry name" value="SMC_hinge"/>
    <property type="match status" value="1"/>
</dbReference>
<dbReference type="Proteomes" id="UP000321408">
    <property type="component" value="Chromosome"/>
</dbReference>
<keyword evidence="3 6" id="KW-0067">ATP-binding</keyword>
<protein>
    <recommendedName>
        <fullName evidence="6">Chromosome partition protein Smc</fullName>
    </recommendedName>
</protein>
<dbReference type="Pfam" id="PF02463">
    <property type="entry name" value="SMC_N"/>
    <property type="match status" value="2"/>
</dbReference>
<proteinExistence type="inferred from homology"/>
<evidence type="ECO:0000313" key="7">
    <source>
        <dbReference type="EMBL" id="QEE17671.2"/>
    </source>
</evidence>
<keyword evidence="5 6" id="KW-0238">DNA-binding</keyword>